<dbReference type="EMBL" id="CDMZ01005814">
    <property type="protein sequence ID" value="CEM54762.1"/>
    <property type="molecule type" value="Genomic_DNA"/>
</dbReference>
<dbReference type="VEuPathDB" id="CryptoDB:Cvel_13027"/>
<organism evidence="2">
    <name type="scientific">Chromera velia CCMP2878</name>
    <dbReference type="NCBI Taxonomy" id="1169474"/>
    <lineage>
        <taxon>Eukaryota</taxon>
        <taxon>Sar</taxon>
        <taxon>Alveolata</taxon>
        <taxon>Colpodellida</taxon>
        <taxon>Chromeraceae</taxon>
        <taxon>Chromera</taxon>
    </lineage>
</organism>
<feature type="region of interest" description="Disordered" evidence="1">
    <location>
        <begin position="414"/>
        <end position="496"/>
    </location>
</feature>
<protein>
    <submittedName>
        <fullName evidence="2">Uncharacterized protein</fullName>
    </submittedName>
</protein>
<proteinExistence type="predicted"/>
<evidence type="ECO:0000313" key="2">
    <source>
        <dbReference type="EMBL" id="CEM54762.1"/>
    </source>
</evidence>
<sequence>MWSRHQLQELRTATACRLDNATKGPYRPRKELKDDDGIADLDKWLNQKVILTNAPPGSAKHKGRVTACADHRSAEPVFTVTFPDETKENVSQSVLRLPVNCLTNQVLKILLLGSLRPSSPLSALRTPGGLLLHRISLMIIDGWNDQISHRPKAEGLLVTPKLRDLYLEGRRGWLNERSPPTDDRLQPAFVVCHDMLEFPPFTGDVRVNMLPIRMGDEKSLPKHLRAYQKLIDMCPIHPSERGKIGYLTVHESEVGQGETQRRGGLHTEKMGGLNLSGEKGFSPAIQHHWGIGLFHYPDVYVGGLYIANSVDNSCEVFDAVVGDDIIGPLGDLEHVRDLLGKTGTPIQSGQLVWMTDRTPHGALPQPKSGRRQFFRLVAGPVSHWFADHSTANPLVPLPDDVQVVRGDKFMMVGQTWKGKESRDTGREEEEGKGKKEGGETERKLEASQQLSAEGGETELQLPGPWPPVSASSSSAAASASADGAAAVAGGGVGGAVPSLSFESLQEAEGRFCDAV</sequence>
<gene>
    <name evidence="2" type="ORF">Cvel_13027</name>
</gene>
<reference evidence="2" key="1">
    <citation type="submission" date="2014-11" db="EMBL/GenBank/DDBJ databases">
        <authorList>
            <person name="Otto D Thomas"/>
            <person name="Naeem Raeece"/>
        </authorList>
    </citation>
    <scope>NUCLEOTIDE SEQUENCE</scope>
</reference>
<accession>A0A0G4IC33</accession>
<dbReference type="AlphaFoldDB" id="A0A0G4IC33"/>
<feature type="compositionally biased region" description="Basic and acidic residues" evidence="1">
    <location>
        <begin position="417"/>
        <end position="445"/>
    </location>
</feature>
<evidence type="ECO:0000256" key="1">
    <source>
        <dbReference type="SAM" id="MobiDB-lite"/>
    </source>
</evidence>
<name>A0A0G4IC33_9ALVE</name>
<feature type="compositionally biased region" description="Low complexity" evidence="1">
    <location>
        <begin position="468"/>
        <end position="487"/>
    </location>
</feature>